<dbReference type="InterPro" id="IPR029787">
    <property type="entry name" value="Nucleotide_cyclase"/>
</dbReference>
<protein>
    <submittedName>
        <fullName evidence="3">Uncharacterized protein</fullName>
    </submittedName>
</protein>
<evidence type="ECO:0000259" key="2">
    <source>
        <dbReference type="PROSITE" id="PS50887"/>
    </source>
</evidence>
<dbReference type="AlphaFoldDB" id="A0A2A2I2I5"/>
<dbReference type="Gene3D" id="3.30.450.20">
    <property type="entry name" value="PAS domain"/>
    <property type="match status" value="1"/>
</dbReference>
<feature type="domain" description="EAL" evidence="1">
    <location>
        <begin position="366"/>
        <end position="622"/>
    </location>
</feature>
<accession>A0A2A2I2I5</accession>
<evidence type="ECO:0000313" key="3">
    <source>
        <dbReference type="EMBL" id="PAV25300.1"/>
    </source>
</evidence>
<dbReference type="RefSeq" id="WP_095611650.1">
    <property type="nucleotide sequence ID" value="NZ_NMPM01000068.1"/>
</dbReference>
<dbReference type="InterPro" id="IPR000014">
    <property type="entry name" value="PAS"/>
</dbReference>
<proteinExistence type="predicted"/>
<dbReference type="Proteomes" id="UP000218332">
    <property type="component" value="Unassembled WGS sequence"/>
</dbReference>
<dbReference type="Pfam" id="PF00563">
    <property type="entry name" value="EAL"/>
    <property type="match status" value="1"/>
</dbReference>
<dbReference type="CDD" id="cd01948">
    <property type="entry name" value="EAL"/>
    <property type="match status" value="1"/>
</dbReference>
<dbReference type="PROSITE" id="PS50883">
    <property type="entry name" value="EAL"/>
    <property type="match status" value="1"/>
</dbReference>
<organism evidence="3 4">
    <name type="scientific">Tamilnaduibacter salinus</name>
    <dbReference type="NCBI Taxonomy" id="1484056"/>
    <lineage>
        <taxon>Bacteria</taxon>
        <taxon>Pseudomonadati</taxon>
        <taxon>Pseudomonadota</taxon>
        <taxon>Gammaproteobacteria</taxon>
        <taxon>Pseudomonadales</taxon>
        <taxon>Marinobacteraceae</taxon>
        <taxon>Tamilnaduibacter</taxon>
    </lineage>
</organism>
<dbReference type="InterPro" id="IPR035919">
    <property type="entry name" value="EAL_sf"/>
</dbReference>
<dbReference type="SMART" id="SM00267">
    <property type="entry name" value="GGDEF"/>
    <property type="match status" value="1"/>
</dbReference>
<dbReference type="Gene3D" id="3.30.70.270">
    <property type="match status" value="1"/>
</dbReference>
<comment type="caution">
    <text evidence="3">The sequence shown here is derived from an EMBL/GenBank/DDBJ whole genome shotgun (WGS) entry which is preliminary data.</text>
</comment>
<dbReference type="InterPro" id="IPR001633">
    <property type="entry name" value="EAL_dom"/>
</dbReference>
<dbReference type="Pfam" id="PF00990">
    <property type="entry name" value="GGDEF"/>
    <property type="match status" value="1"/>
</dbReference>
<gene>
    <name evidence="3" type="ORF">CF392_11745</name>
</gene>
<sequence>MADSEKALRASINRIADQLCQAVDGNYDFHVNASSDDLDIQKLSVLSNFVLESVRRNLTELEGVRHDLQQRVEDRTRQLDRIIKGANDGVWEWDLASNELTVSERWRTMSGCEHWPGTFDADAWLARMHPEDRGPFRTAVLQHTSGVSERFSAQYRLENGRGGFRWMVARGICDHDQASGEPRLMAGTQSDITEQKFVHSASGLANKDYLRLVLQHRLAPPDGPAPSLIVIRLSNLPLVRENLRSQEEGELGAAIRRRLETCMVPSDLVARLVDGTPAMLVHQTQAHELEQRARAVLQAFDEPVTLSRRSVWLTASIGIVQSHETVGRDADAMLQGAHTLLRHMRQRATGHITFFQRSMHNEHARRLESEQLLRDALAQLWVEPFLQPLVDTVRGTITGFEALCRIRHPETGLVSPGEFIPVAEETGLIHPLSLQLLDQILPLLSDSRMTERYGNAFYISFNLSPVQLQDPHMGEEILERLRHSGVSPERLNIELTETAVMGDANTAIEIMERFATAGFAISLDDFGAGYSSLGLIRSLPLQQVKIDRSLVSSVDTDDEKRAILNMILSLCEQLDLTAVVEGVETETELACLAGMGAQLVQGFLFSRPLPPETLLDQVPPRGLLSAAGS</sequence>
<dbReference type="GO" id="GO:0071111">
    <property type="term" value="F:cyclic-guanylate-specific phosphodiesterase activity"/>
    <property type="evidence" value="ECO:0007669"/>
    <property type="project" value="InterPro"/>
</dbReference>
<dbReference type="PANTHER" id="PTHR33121">
    <property type="entry name" value="CYCLIC DI-GMP PHOSPHODIESTERASE PDEF"/>
    <property type="match status" value="1"/>
</dbReference>
<dbReference type="InterPro" id="IPR050706">
    <property type="entry name" value="Cyclic-di-GMP_PDE-like"/>
</dbReference>
<dbReference type="SUPFAM" id="SSF55073">
    <property type="entry name" value="Nucleotide cyclase"/>
    <property type="match status" value="1"/>
</dbReference>
<name>A0A2A2I2I5_9GAMM</name>
<dbReference type="CDD" id="cd00130">
    <property type="entry name" value="PAS"/>
    <property type="match status" value="1"/>
</dbReference>
<evidence type="ECO:0000259" key="1">
    <source>
        <dbReference type="PROSITE" id="PS50883"/>
    </source>
</evidence>
<dbReference type="SUPFAM" id="SSF55785">
    <property type="entry name" value="PYP-like sensor domain (PAS domain)"/>
    <property type="match status" value="1"/>
</dbReference>
<evidence type="ECO:0000313" key="4">
    <source>
        <dbReference type="Proteomes" id="UP000218332"/>
    </source>
</evidence>
<reference evidence="3 4" key="1">
    <citation type="submission" date="2017-07" db="EMBL/GenBank/DDBJ databases">
        <title>Tamlnaduibacter salinus (Mi-7) genome sequencing.</title>
        <authorList>
            <person name="Verma A."/>
            <person name="Krishnamurthi S."/>
        </authorList>
    </citation>
    <scope>NUCLEOTIDE SEQUENCE [LARGE SCALE GENOMIC DNA]</scope>
    <source>
        <strain evidence="3 4">Mi-7</strain>
    </source>
</reference>
<dbReference type="Pfam" id="PF08447">
    <property type="entry name" value="PAS_3"/>
    <property type="match status" value="1"/>
</dbReference>
<dbReference type="InterPro" id="IPR035965">
    <property type="entry name" value="PAS-like_dom_sf"/>
</dbReference>
<dbReference type="Gene3D" id="3.20.20.450">
    <property type="entry name" value="EAL domain"/>
    <property type="match status" value="1"/>
</dbReference>
<dbReference type="PANTHER" id="PTHR33121:SF70">
    <property type="entry name" value="SIGNALING PROTEIN YKOW"/>
    <property type="match status" value="1"/>
</dbReference>
<dbReference type="PROSITE" id="PS50887">
    <property type="entry name" value="GGDEF"/>
    <property type="match status" value="1"/>
</dbReference>
<dbReference type="InterPro" id="IPR000160">
    <property type="entry name" value="GGDEF_dom"/>
</dbReference>
<dbReference type="SMART" id="SM00052">
    <property type="entry name" value="EAL"/>
    <property type="match status" value="1"/>
</dbReference>
<feature type="domain" description="GGDEF" evidence="2">
    <location>
        <begin position="224"/>
        <end position="357"/>
    </location>
</feature>
<dbReference type="InterPro" id="IPR043128">
    <property type="entry name" value="Rev_trsase/Diguanyl_cyclase"/>
</dbReference>
<keyword evidence="4" id="KW-1185">Reference proteome</keyword>
<dbReference type="EMBL" id="NMPM01000068">
    <property type="protein sequence ID" value="PAV25300.1"/>
    <property type="molecule type" value="Genomic_DNA"/>
</dbReference>
<dbReference type="InterPro" id="IPR013655">
    <property type="entry name" value="PAS_fold_3"/>
</dbReference>
<dbReference type="SUPFAM" id="SSF141868">
    <property type="entry name" value="EAL domain-like"/>
    <property type="match status" value="1"/>
</dbReference>